<dbReference type="Gene3D" id="1.20.1310.20">
    <property type="entry name" value="Duffy-antigen binding domain"/>
    <property type="match status" value="3"/>
</dbReference>
<feature type="domain" description="Plasmodium falciparum erythrocyte membrane protein-1 N-terminal segment" evidence="5">
    <location>
        <begin position="24"/>
        <end position="63"/>
    </location>
</feature>
<gene>
    <name evidence="8" type="ORF">PRG01_0417200</name>
</gene>
<feature type="compositionally biased region" description="Basic and acidic residues" evidence="1">
    <location>
        <begin position="2263"/>
        <end position="2283"/>
    </location>
</feature>
<dbReference type="InterPro" id="IPR044932">
    <property type="entry name" value="PfEMP1_ATS_sf"/>
</dbReference>
<evidence type="ECO:0000313" key="8">
    <source>
        <dbReference type="EMBL" id="SOV76360.1"/>
    </source>
</evidence>
<dbReference type="GO" id="GO:0016020">
    <property type="term" value="C:membrane"/>
    <property type="evidence" value="ECO:0007669"/>
    <property type="project" value="InterPro"/>
</dbReference>
<evidence type="ECO:0000259" key="2">
    <source>
        <dbReference type="Pfam" id="PF03011"/>
    </source>
</evidence>
<dbReference type="Pfam" id="PF18562">
    <property type="entry name" value="CIDR1_gamma"/>
    <property type="match status" value="1"/>
</dbReference>
<feature type="compositionally biased region" description="Low complexity" evidence="1">
    <location>
        <begin position="2252"/>
        <end position="2261"/>
    </location>
</feature>
<sequence length="2849" mass="321653">MVTTKPSAAQGGGGAGGDKVKEKDAKHVLDEIGEKVYKEVKSEADGTAKKYIDELKGNLKEAKGIRELVSSLDPCNLVEQYYEHVNDDGKRHPCGNETGTGDAKKEERFSDTVGGQCTNEKIKGNKYGKGKDCGACAPFRRLHLCNHNLETIETIKDTTSTTTDTFLAEVCMAAKHEGDSIRGDHDKYKETNNDSQLCTVLARSFADIGDIIRGKDLFHGNEQEKKQTKQLDDKLKDIFRNIYDELTNDKKSRYEGDTTEFFKLREDWWTANRETVWKAITCKADHGNRYFRQTCNDDGTPSNAIHKCRCMNKIGKNETDQVPTYFDYVPQFLRWFEEWAEDFCRLRKHKLENAMKKCRQNDSNGKERYCDLNRHDCVQTIRGNHVFVEDDECHKCSVACANFVKWIDNQKQEFLKQKKKYTSEISDGGSGVSMQRRRARSISRDDNAYEKKFYKLLKDGYQSVEAFLGLLNNETTCTKKLNENDEEEGTIDFQNVNSGDSGVGAGGSAGAPGDSVGDESNKTFYRTKYCEACPWCGAHKDNSKKGKWKDNKLNCAKTKTYKKENTTTIEILTPDKEQSDIVKKYKKFCDSVKDIANGGATGEKGENGQKGKNGNHIETWKCYYDENKDNKYVSGAINFCVLQNDDTGTSKENSMHYNSFFWLWVYHMLHDSVDWRRELGSCINKDNGNICKNKYCKGNCKCFGKWAAQKKTEWRKIKEHFDKQKNIPYECYFTTLEMLLKKEELLENIKDSYVNEEDKKRIEGLLKDEEAALIGGNGFGGAAGTPGCDGEGVTDKNTSIDKLLDHELNDANRCKNCQPRKVKNPCSGEKSDKKKYDVVATKVAYQMQQKAHEKMKENSVKSGERNSSLVGNIKNAKFNNGVNGNTLKEACDITYKHTNDIRGTPADGPCEGKGEGFDIGTTWNGRKSESNPPNVYIRPRRQHMCTSNLEKINYNWVIQNAKDHVNDTFLGNVLLAAKSEAQKIKNVYDKNKVNNGQNEKNGLNNEKTVCRAMKSSFADIGDIIKGTDLWDANGGEQTTQGNLVQIFKEIKDEIIKQHSGIKEKYKDNSKYLDLRKDWWEANRDQVWKAMKCGDKNPCSGESGTPYDDYIPQRLRWMTEWAEWYCKYQSQEYKKLEKGCSKCKGNVGGQCKEDTPGCTECKTACSTYTEKIQKWKPQWQPMQMAYTLLYAYAGKSDGIGLFGYPDQQEVLAFFKELKEEYDKTATSASSTKGLPTTTPNTPYATAAGYIHQEIGNAACDTQTQFCENENGVSRNTDGAKVKTNGNYVFRSKPNDYDDACKCKENTAPSNPGRALDPVPDSPPRRDVDEHDSADEFFEEEEEEIEEEPTTEEVTEIQETTPKAEGEPKVDVCGIVKTLFTSDDKKYLEEACKQKYSGNNSRLGWRCIPTNTNSDTSTTGDVGSVAGKGSETARAGRQARSPPEPAKSSSSNSGAICIPPRRRKLYVGKLTQWADGVLKSQKDGTRDGVSGEGKGGGGESSEAVSGKGVGGSGVGDSHAEGTSGEASSTSDQNISDSEKLRNAFIESAAIETFFLWDRYKKIKEKEKKEKDEAGPDALVVGTSSEPDELHKKLKEGEIPEDFKRQMFYTLGDYRDILFGDTKIVEYAVSGTGNKSGNEVMDEIESKINSILPKNGKPGQQTDSDKKQREEFWGKYAKYIWEGMICSLTYDTDSNKDQIEKIKDADGGVKLFQKLKTGNEYNKVTFNGGFDMDDTYGRAKGRTEAPNSGKTTKTELDNFVKRPFFFRWLEEWADEFCRKQKHKLDIIRVDCRGKTGDDKTCSGDGLRCDEEVPEKKEIFKPFNCSTCARHCRWYKKWIKTKRTEYEKLKGRYTNEISSVESNNDDNGFYTKLKDECTTAGQFLDNLKGEPCKNNENGKNDINFGDVNGETFKHTKDCGTCPEFKVKCNGQVCSGGGGKTLTCNGGKISASDIKNGVDSAKDLDMRVSDSNTTRFGDLNECEGAGIFQGIRKDEWKCGKVCGVDICTLGKDKNGKVYEHITVKEFVKRWLETFFDDYNRIQKKLNTCKENGKGLTCIKGCVDQWIKEKGKEWKNINEKYINKYIKENDDSGNTLSSFLEQNPFHDEVLKAIKPCKQISHFEKSKKCNNTANSKKSEDDTKYDGILCLLDKLSKKCEEDHTNSVQTSQTGGVNPETCGENSTLVGDDDPLEEEEDPDPNQNPLGKHPTFCKIEEKKEVREEAEDECKPDTVIPSSQTETTSVTDDSAKPNEEEVALPQEPSTPSSENPEEKTKSEEESHNNDVEEVKPKSKPAPTTPKDTKPLAPKDKKPKPVEESPYLKPALVSNALMWSVGIGFTALSYWWLLKKKIRRPVDLLSVLQIPQNDYGMPTKLSSNRYIPYASGKYRGKRYIYIEGDSSGDEKYAFMSDTTDITSSESEYEEFDINDIYAPGSPKYKTLIEVVLEPSKRDTQNDIPSDNTTPNSDIPNTRSDTPNTPSDIPNTPSGNTPPTSDIPNTPSDIPPPITDEEWNQLKKDFISNMLQNEQNDVPNDYTSGTTPTNTNNTTMSRHNVDNNTHPTPSHNKLDQKPFIMSIHDRNLLSGEEYNYDMTTNSGENDLYSGQNNLYSDVDSTSGNLGSYSDNHDSLSDNHHPYSGIDLINDALSGGNHDIYDELLKRKENELFGTNHNPKRTTINRFSKPARDDALLNQLNLFHKWLDRQRHMCEQWDKNKKEELLDKLKVEWENETHSGNINNGIGSGNHVLNTDVSIQINMNDPNPINQFTNMDTNPDNFIKDTILNNLEKYNEPYYYDFYEDDIYYNVNDDKTSVDHINMDYNKMDNNNLDVPTKVQIEMNIVNNKKEIFEEEYPMSDIWNI</sequence>
<feature type="compositionally biased region" description="Polar residues" evidence="1">
    <location>
        <begin position="1522"/>
        <end position="1533"/>
    </location>
</feature>
<feature type="domain" description="Duffy-antigen binding" evidence="3">
    <location>
        <begin position="1454"/>
        <end position="1695"/>
    </location>
</feature>
<accession>A0A2P9D7K1</accession>
<dbReference type="Pfam" id="PF03011">
    <property type="entry name" value="PFEMP"/>
    <property type="match status" value="2"/>
</dbReference>
<dbReference type="SUPFAM" id="SSF140924">
    <property type="entry name" value="Duffy binding domain-like"/>
    <property type="match status" value="5"/>
</dbReference>
<evidence type="ECO:0000259" key="3">
    <source>
        <dbReference type="Pfam" id="PF05424"/>
    </source>
</evidence>
<reference evidence="8 9" key="1">
    <citation type="submission" date="2016-09" db="EMBL/GenBank/DDBJ databases">
        <authorList>
            <consortium name="Pathogen Informatics"/>
        </authorList>
    </citation>
    <scope>NUCLEOTIDE SEQUENCE [LARGE SCALE GENOMIC DNA]</scope>
</reference>
<feature type="compositionally biased region" description="Gly residues" evidence="1">
    <location>
        <begin position="501"/>
        <end position="510"/>
    </location>
</feature>
<feature type="region of interest" description="Disordered" evidence="1">
    <location>
        <begin position="1409"/>
        <end position="1455"/>
    </location>
</feature>
<feature type="domain" description="Duffy-antigen binding" evidence="3">
    <location>
        <begin position="935"/>
        <end position="1115"/>
    </location>
</feature>
<feature type="compositionally biased region" description="Low complexity" evidence="1">
    <location>
        <begin position="1409"/>
        <end position="1423"/>
    </location>
</feature>
<feature type="compositionally biased region" description="Polar residues" evidence="1">
    <location>
        <begin position="2520"/>
        <end position="2530"/>
    </location>
</feature>
<dbReference type="FunFam" id="1.20.1310.20:FF:000001">
    <property type="entry name" value="Erythrocyte membrane protein 1, PfEMP1"/>
    <property type="match status" value="1"/>
</dbReference>
<feature type="domain" description="Duffy-binding-like" evidence="2">
    <location>
        <begin position="2021"/>
        <end position="2155"/>
    </location>
</feature>
<feature type="compositionally biased region" description="Low complexity" evidence="1">
    <location>
        <begin position="2475"/>
        <end position="2485"/>
    </location>
</feature>
<feature type="compositionally biased region" description="Acidic residues" evidence="1">
    <location>
        <begin position="2180"/>
        <end position="2192"/>
    </location>
</feature>
<evidence type="ECO:0000259" key="7">
    <source>
        <dbReference type="Pfam" id="PF22672"/>
    </source>
</evidence>
<dbReference type="Pfam" id="PF15445">
    <property type="entry name" value="ATS"/>
    <property type="match status" value="1"/>
</dbReference>
<dbReference type="GO" id="GO:0046789">
    <property type="term" value="F:host cell surface receptor binding"/>
    <property type="evidence" value="ECO:0007669"/>
    <property type="project" value="InterPro"/>
</dbReference>
<feature type="compositionally biased region" description="Polar residues" evidence="1">
    <location>
        <begin position="2157"/>
        <end position="2166"/>
    </location>
</feature>
<feature type="region of interest" description="Disordered" evidence="1">
    <location>
        <begin position="2520"/>
        <end position="2560"/>
    </location>
</feature>
<feature type="domain" description="Duffy-antigen binding" evidence="3">
    <location>
        <begin position="134"/>
        <end position="334"/>
    </location>
</feature>
<dbReference type="InterPro" id="IPR004258">
    <property type="entry name" value="DBL"/>
</dbReference>
<feature type="region of interest" description="Disordered" evidence="1">
    <location>
        <begin position="2157"/>
        <end position="2311"/>
    </location>
</feature>
<dbReference type="Pfam" id="PF22672">
    <property type="entry name" value="DBL_C"/>
    <property type="match status" value="2"/>
</dbReference>
<dbReference type="VEuPathDB" id="PlasmoDB:PRCDC_0039900"/>
<feature type="domain" description="Cysteine-rich interdomain region 1 gamma" evidence="6">
    <location>
        <begin position="1957"/>
        <end position="2005"/>
    </location>
</feature>
<evidence type="ECO:0000259" key="6">
    <source>
        <dbReference type="Pfam" id="PF18562"/>
    </source>
</evidence>
<dbReference type="FunFam" id="1.20.58.830:FF:000003">
    <property type="entry name" value="Erythrocyte membrane protein 1, PfEMP1"/>
    <property type="match status" value="1"/>
</dbReference>
<dbReference type="InterPro" id="IPR041480">
    <property type="entry name" value="CIDR1_gamma"/>
</dbReference>
<feature type="region of interest" description="Disordered" evidence="1">
    <location>
        <begin position="1"/>
        <end position="25"/>
    </location>
</feature>
<dbReference type="Gene3D" id="1.10.1900.40">
    <property type="entry name" value="Acidic terminal segments, variant surface antigen of PfEMP1"/>
    <property type="match status" value="2"/>
</dbReference>
<proteinExistence type="predicted"/>
<evidence type="ECO:0000313" key="9">
    <source>
        <dbReference type="Proteomes" id="UP000240500"/>
    </source>
</evidence>
<feature type="compositionally biased region" description="Basic and acidic residues" evidence="1">
    <location>
        <begin position="2293"/>
        <end position="2309"/>
    </location>
</feature>
<feature type="domain" description="Duffy-binding-like" evidence="7">
    <location>
        <begin position="1768"/>
        <end position="1912"/>
    </location>
</feature>
<feature type="domain" description="Duffy-binding-like" evidence="2">
    <location>
        <begin position="660"/>
        <end position="820"/>
    </location>
</feature>
<dbReference type="EMBL" id="LT969567">
    <property type="protein sequence ID" value="SOV76360.1"/>
    <property type="molecule type" value="Genomic_DNA"/>
</dbReference>
<dbReference type="InterPro" id="IPR008602">
    <property type="entry name" value="Duffy-antigen-binding"/>
</dbReference>
<dbReference type="Gene3D" id="1.20.58.1930">
    <property type="match status" value="1"/>
</dbReference>
<feature type="region of interest" description="Disordered" evidence="1">
    <location>
        <begin position="497"/>
        <end position="517"/>
    </location>
</feature>
<feature type="compositionally biased region" description="Polar residues" evidence="1">
    <location>
        <begin position="2227"/>
        <end position="2239"/>
    </location>
</feature>
<dbReference type="InterPro" id="IPR029210">
    <property type="entry name" value="PfEMP1_NTS"/>
</dbReference>
<feature type="compositionally biased region" description="Acidic residues" evidence="1">
    <location>
        <begin position="1330"/>
        <end position="1354"/>
    </location>
</feature>
<dbReference type="Proteomes" id="UP000240500">
    <property type="component" value="Chromosome 4"/>
</dbReference>
<evidence type="ECO:0000259" key="4">
    <source>
        <dbReference type="Pfam" id="PF15445"/>
    </source>
</evidence>
<feature type="domain" description="Duffy-binding-like" evidence="7">
    <location>
        <begin position="338"/>
        <end position="496"/>
    </location>
</feature>
<feature type="compositionally biased region" description="Polar residues" evidence="1">
    <location>
        <begin position="2447"/>
        <end position="2474"/>
    </location>
</feature>
<feature type="compositionally biased region" description="Gly residues" evidence="1">
    <location>
        <begin position="1488"/>
        <end position="1497"/>
    </location>
</feature>
<feature type="region of interest" description="Disordered" evidence="1">
    <location>
        <begin position="1302"/>
        <end position="1365"/>
    </location>
</feature>
<feature type="domain" description="Plasmodium falciparum erythrocyte membrane protein 1 acidic terminal segment" evidence="4">
    <location>
        <begin position="2323"/>
        <end position="2849"/>
    </location>
</feature>
<dbReference type="InterPro" id="IPR029211">
    <property type="entry name" value="PfEMP1_ATS"/>
</dbReference>
<name>A0A2P9D7K1_PLARE</name>
<dbReference type="InterPro" id="IPR042202">
    <property type="entry name" value="Duffy-ag-bd_sf"/>
</dbReference>
<dbReference type="InterPro" id="IPR054595">
    <property type="entry name" value="DBL_C"/>
</dbReference>
<dbReference type="Gene3D" id="1.20.58.830">
    <property type="match status" value="4"/>
</dbReference>
<organism evidence="8 9">
    <name type="scientific">Plasmodium reichenowi</name>
    <dbReference type="NCBI Taxonomy" id="5854"/>
    <lineage>
        <taxon>Eukaryota</taxon>
        <taxon>Sar</taxon>
        <taxon>Alveolata</taxon>
        <taxon>Apicomplexa</taxon>
        <taxon>Aconoidasida</taxon>
        <taxon>Haemosporida</taxon>
        <taxon>Plasmodiidae</taxon>
        <taxon>Plasmodium</taxon>
        <taxon>Plasmodium (Laverania)</taxon>
    </lineage>
</organism>
<feature type="compositionally biased region" description="Polar residues" evidence="1">
    <location>
        <begin position="2541"/>
        <end position="2556"/>
    </location>
</feature>
<feature type="region of interest" description="Disordered" evidence="1">
    <location>
        <begin position="1564"/>
        <end position="1587"/>
    </location>
</feature>
<feature type="region of interest" description="Disordered" evidence="1">
    <location>
        <begin position="2441"/>
        <end position="2501"/>
    </location>
</feature>
<feature type="region of interest" description="Disordered" evidence="1">
    <location>
        <begin position="1476"/>
        <end position="1533"/>
    </location>
</feature>
<dbReference type="Pfam" id="PF05424">
    <property type="entry name" value="Duffy_binding"/>
    <property type="match status" value="3"/>
</dbReference>
<dbReference type="VEuPathDB" id="PlasmoDB:PRG01_0417200"/>
<feature type="compositionally biased region" description="Low complexity" evidence="1">
    <location>
        <begin position="2531"/>
        <end position="2540"/>
    </location>
</feature>
<dbReference type="Pfam" id="PF15447">
    <property type="entry name" value="NTS"/>
    <property type="match status" value="1"/>
</dbReference>
<evidence type="ECO:0000256" key="1">
    <source>
        <dbReference type="SAM" id="MobiDB-lite"/>
    </source>
</evidence>
<protein>
    <submittedName>
        <fullName evidence="8">Erythrocyte membrane protein 1, PfEMP1, putative</fullName>
    </submittedName>
</protein>
<evidence type="ECO:0000259" key="5">
    <source>
        <dbReference type="Pfam" id="PF15447"/>
    </source>
</evidence>